<feature type="domain" description="CBM21" evidence="2">
    <location>
        <begin position="175"/>
        <end position="282"/>
    </location>
</feature>
<evidence type="ECO:0000313" key="3">
    <source>
        <dbReference type="Proteomes" id="UP000515154"/>
    </source>
</evidence>
<dbReference type="PROSITE" id="PS51159">
    <property type="entry name" value="CBM21"/>
    <property type="match status" value="1"/>
</dbReference>
<dbReference type="InterPro" id="IPR050782">
    <property type="entry name" value="PP1_regulatory_subunit_3"/>
</dbReference>
<dbReference type="GO" id="GO:2001069">
    <property type="term" value="F:glycogen binding"/>
    <property type="evidence" value="ECO:0007669"/>
    <property type="project" value="TreeGrafter"/>
</dbReference>
<organism evidence="3 4">
    <name type="scientific">Octopus sinensis</name>
    <name type="common">East Asian common octopus</name>
    <dbReference type="NCBI Taxonomy" id="2607531"/>
    <lineage>
        <taxon>Eukaryota</taxon>
        <taxon>Metazoa</taxon>
        <taxon>Spiralia</taxon>
        <taxon>Lophotrochozoa</taxon>
        <taxon>Mollusca</taxon>
        <taxon>Cephalopoda</taxon>
        <taxon>Coleoidea</taxon>
        <taxon>Octopodiformes</taxon>
        <taxon>Octopoda</taxon>
        <taxon>Incirrata</taxon>
        <taxon>Octopodidae</taxon>
        <taxon>Octopus</taxon>
    </lineage>
</organism>
<proteinExistence type="predicted"/>
<evidence type="ECO:0000313" key="5">
    <source>
        <dbReference type="RefSeq" id="XP_036355035.1"/>
    </source>
</evidence>
<feature type="compositionally biased region" description="Low complexity" evidence="1">
    <location>
        <begin position="73"/>
        <end position="94"/>
    </location>
</feature>
<feature type="region of interest" description="Disordered" evidence="1">
    <location>
        <begin position="73"/>
        <end position="108"/>
    </location>
</feature>
<name>A0A6P7TUN8_9MOLL</name>
<dbReference type="InterPro" id="IPR038175">
    <property type="entry name" value="CBM21_dom_sf"/>
</dbReference>
<dbReference type="InterPro" id="IPR005036">
    <property type="entry name" value="CBM21_dom"/>
</dbReference>
<dbReference type="PANTHER" id="PTHR12307">
    <property type="entry name" value="PROTEIN PHOSPHATASE 1 REGULATORY SUBUNIT"/>
    <property type="match status" value="1"/>
</dbReference>
<accession>A0A6P7TUN8</accession>
<reference evidence="4 5" key="1">
    <citation type="submission" date="2025-08" db="UniProtKB">
        <authorList>
            <consortium name="RefSeq"/>
        </authorList>
    </citation>
    <scope>IDENTIFICATION</scope>
</reference>
<dbReference type="KEGG" id="osn:115229230"/>
<dbReference type="GO" id="GO:0000164">
    <property type="term" value="C:protein phosphatase type 1 complex"/>
    <property type="evidence" value="ECO:0007669"/>
    <property type="project" value="TreeGrafter"/>
</dbReference>
<dbReference type="RefSeq" id="XP_029655478.1">
    <property type="nucleotide sequence ID" value="XM_029799618.2"/>
</dbReference>
<dbReference type="Pfam" id="PF03370">
    <property type="entry name" value="CBM_21"/>
    <property type="match status" value="1"/>
</dbReference>
<dbReference type="Proteomes" id="UP000515154">
    <property type="component" value="Unplaced"/>
</dbReference>
<evidence type="ECO:0000259" key="2">
    <source>
        <dbReference type="PROSITE" id="PS51159"/>
    </source>
</evidence>
<dbReference type="GO" id="GO:0005979">
    <property type="term" value="P:regulation of glycogen biosynthetic process"/>
    <property type="evidence" value="ECO:0007669"/>
    <property type="project" value="TreeGrafter"/>
</dbReference>
<protein>
    <submittedName>
        <fullName evidence="4 5">Protein phosphatase 1 regulatory subunit 3B</fullName>
    </submittedName>
</protein>
<evidence type="ECO:0000256" key="1">
    <source>
        <dbReference type="SAM" id="MobiDB-lite"/>
    </source>
</evidence>
<dbReference type="GO" id="GO:0008157">
    <property type="term" value="F:protein phosphatase 1 binding"/>
    <property type="evidence" value="ECO:0007669"/>
    <property type="project" value="TreeGrafter"/>
</dbReference>
<dbReference type="RefSeq" id="XP_036355035.1">
    <property type="nucleotide sequence ID" value="XM_036499142.1"/>
</dbReference>
<gene>
    <name evidence="4 5" type="primary">LOC115229230</name>
</gene>
<dbReference type="PANTHER" id="PTHR12307:SF48">
    <property type="entry name" value="PROTEIN PHOSPHATASE 1 REGULATORY SUBUNIT"/>
    <property type="match status" value="1"/>
</dbReference>
<keyword evidence="3" id="KW-1185">Reference proteome</keyword>
<evidence type="ECO:0000313" key="4">
    <source>
        <dbReference type="RefSeq" id="XP_029655478.1"/>
    </source>
</evidence>
<sequence length="318" mass="35425">MLGTDVHLLPNTGMQVDYTTYILSSSPPGTGLEFLNSNIFCEPLSSAERSFCAHAPLYIEQCMSRKASGDLKPIIIPDSPQSSSEPTSSEPTSPVNRSPLRPLSPGKQKKRVSFADCFGFALATIRVMTEPSDVPPLVRPEILSSLTKGSSASVTSIPPLKLCFTQPAADYVAFRDRVEKNFVSLENVILKDYQVTGTVKVKNVAFEKHVYIKCTFDSWSSSGDVDATYLNTNGCSRFDTFTFEMNVPTDFDIRKQILFAVAYRTDNKEYWDNNYGNDYLIVSSYANENPKPSIDFKCSDIDTTFASWNSMDTTVPYW</sequence>
<dbReference type="AlphaFoldDB" id="A0A6P7TUN8"/>
<dbReference type="Gene3D" id="2.60.40.2440">
    <property type="entry name" value="Carbohydrate binding type-21 domain"/>
    <property type="match status" value="1"/>
</dbReference>